<feature type="region of interest" description="Disordered" evidence="2">
    <location>
        <begin position="48"/>
        <end position="171"/>
    </location>
</feature>
<dbReference type="Pfam" id="PF04388">
    <property type="entry name" value="Hamartin"/>
    <property type="match status" value="1"/>
</dbReference>
<dbReference type="AlphaFoldDB" id="A0A433SII6"/>
<dbReference type="InterPro" id="IPR007483">
    <property type="entry name" value="Hamartin"/>
</dbReference>
<protein>
    <submittedName>
        <fullName evidence="3">Uncharacterized protein</fullName>
    </submittedName>
</protein>
<keyword evidence="4" id="KW-1185">Reference proteome</keyword>
<dbReference type="OrthoDB" id="6022054at2759"/>
<dbReference type="GO" id="GO:0051726">
    <property type="term" value="P:regulation of cell cycle"/>
    <property type="evidence" value="ECO:0007669"/>
    <property type="project" value="TreeGrafter"/>
</dbReference>
<keyword evidence="1" id="KW-0175">Coiled coil</keyword>
<evidence type="ECO:0000256" key="1">
    <source>
        <dbReference type="SAM" id="Coils"/>
    </source>
</evidence>
<dbReference type="GO" id="GO:0008285">
    <property type="term" value="P:negative regulation of cell population proliferation"/>
    <property type="evidence" value="ECO:0007669"/>
    <property type="project" value="TreeGrafter"/>
</dbReference>
<gene>
    <name evidence="3" type="ORF">EGW08_023600</name>
</gene>
<evidence type="ECO:0000313" key="4">
    <source>
        <dbReference type="Proteomes" id="UP000271974"/>
    </source>
</evidence>
<dbReference type="PANTHER" id="PTHR15154">
    <property type="entry name" value="HAMARTIN"/>
    <property type="match status" value="1"/>
</dbReference>
<name>A0A433SII6_ELYCH</name>
<dbReference type="GO" id="GO:0032007">
    <property type="term" value="P:negative regulation of TOR signaling"/>
    <property type="evidence" value="ECO:0007669"/>
    <property type="project" value="TreeGrafter"/>
</dbReference>
<dbReference type="Proteomes" id="UP000271974">
    <property type="component" value="Unassembled WGS sequence"/>
</dbReference>
<dbReference type="GO" id="GO:0033596">
    <property type="term" value="C:TSC1-TSC2 complex"/>
    <property type="evidence" value="ECO:0007669"/>
    <property type="project" value="TreeGrafter"/>
</dbReference>
<dbReference type="STRING" id="188477.A0A433SII6"/>
<proteinExistence type="predicted"/>
<reference evidence="3 4" key="1">
    <citation type="submission" date="2019-01" db="EMBL/GenBank/DDBJ databases">
        <title>A draft genome assembly of the solar-powered sea slug Elysia chlorotica.</title>
        <authorList>
            <person name="Cai H."/>
            <person name="Li Q."/>
            <person name="Fang X."/>
            <person name="Li J."/>
            <person name="Curtis N.E."/>
            <person name="Altenburger A."/>
            <person name="Shibata T."/>
            <person name="Feng M."/>
            <person name="Maeda T."/>
            <person name="Schwartz J.A."/>
            <person name="Shigenobu S."/>
            <person name="Lundholm N."/>
            <person name="Nishiyama T."/>
            <person name="Yang H."/>
            <person name="Hasebe M."/>
            <person name="Li S."/>
            <person name="Pierce S.K."/>
            <person name="Wang J."/>
        </authorList>
    </citation>
    <scope>NUCLEOTIDE SEQUENCE [LARGE SCALE GENOMIC DNA]</scope>
    <source>
        <strain evidence="3">EC2010</strain>
        <tissue evidence="3">Whole organism of an adult</tissue>
    </source>
</reference>
<sequence>MTSQTEVTAESVRQFMKKVNRIRFNSLTSNSSSNEEVDIVLYPLPGQVRRRPRSCPPFKRSKSASSLSGAENSPPPRRPHNRLSRLIPPGGARKGRKLAPVDRSVPLQQRGGNKVVFVSQKSVPVDGNYPSDVAQSEDSSDDVVSCDSSKDTPRKVCTAGHGAKHQEEQTSDQMTVPLLDVVPALPEGVNAVFQCILAPSKLAICNNCHQQLVVTSNFSAEPDQTLSGKEIALFSRVAPPELLDRHLKLGSDLHAKELTKIPLTSKESVNWTHFGGLPPADEVSILRGQILLMQTQILYERHKRCNHAKRNRRLLRRMTNIASLEEQQKSLMSKLGLFEEEVQQLNISVRLLQEDNRRLAQRRESDEYEKLVEFRTSLKENKDLKASSVVLKNLLLTQREDYDKQQKVWVELELVA</sequence>
<comment type="caution">
    <text evidence="3">The sequence shown here is derived from an EMBL/GenBank/DDBJ whole genome shotgun (WGS) entry which is preliminary data.</text>
</comment>
<feature type="coiled-coil region" evidence="1">
    <location>
        <begin position="321"/>
        <end position="362"/>
    </location>
</feature>
<accession>A0A433SII6</accession>
<evidence type="ECO:0000313" key="3">
    <source>
        <dbReference type="EMBL" id="RUS68637.1"/>
    </source>
</evidence>
<feature type="compositionally biased region" description="Low complexity" evidence="2">
    <location>
        <begin position="131"/>
        <end position="147"/>
    </location>
</feature>
<dbReference type="EMBL" id="RQTK01002167">
    <property type="protein sequence ID" value="RUS68637.1"/>
    <property type="molecule type" value="Genomic_DNA"/>
</dbReference>
<dbReference type="PANTHER" id="PTHR15154:SF2">
    <property type="entry name" value="HAMARTIN"/>
    <property type="match status" value="1"/>
</dbReference>
<organism evidence="3 4">
    <name type="scientific">Elysia chlorotica</name>
    <name type="common">Eastern emerald elysia</name>
    <name type="synonym">Sea slug</name>
    <dbReference type="NCBI Taxonomy" id="188477"/>
    <lineage>
        <taxon>Eukaryota</taxon>
        <taxon>Metazoa</taxon>
        <taxon>Spiralia</taxon>
        <taxon>Lophotrochozoa</taxon>
        <taxon>Mollusca</taxon>
        <taxon>Gastropoda</taxon>
        <taxon>Heterobranchia</taxon>
        <taxon>Euthyneura</taxon>
        <taxon>Panpulmonata</taxon>
        <taxon>Sacoglossa</taxon>
        <taxon>Placobranchoidea</taxon>
        <taxon>Plakobranchidae</taxon>
        <taxon>Elysia</taxon>
    </lineage>
</organism>
<evidence type="ECO:0000256" key="2">
    <source>
        <dbReference type="SAM" id="MobiDB-lite"/>
    </source>
</evidence>